<keyword evidence="2" id="KW-0645">Protease</keyword>
<evidence type="ECO:0000259" key="6">
    <source>
        <dbReference type="Pfam" id="PF13734"/>
    </source>
</evidence>
<dbReference type="PRINTS" id="PR00797">
    <property type="entry name" value="STREPTOPAIN"/>
</dbReference>
<dbReference type="SUPFAM" id="SSF54001">
    <property type="entry name" value="Cysteine proteinases"/>
    <property type="match status" value="1"/>
</dbReference>
<dbReference type="AlphaFoldDB" id="A0A212JQ86"/>
<evidence type="ECO:0000256" key="1">
    <source>
        <dbReference type="ARBA" id="ARBA00009693"/>
    </source>
</evidence>
<proteinExistence type="inferred from homology"/>
<evidence type="ECO:0000256" key="5">
    <source>
        <dbReference type="ARBA" id="ARBA00022807"/>
    </source>
</evidence>
<protein>
    <recommendedName>
        <fullName evidence="6">Spi protease inhibitor domain-containing protein</fullName>
    </recommendedName>
</protein>
<dbReference type="InterPro" id="IPR025896">
    <property type="entry name" value="Spi_Prtas-inh"/>
</dbReference>
<dbReference type="Pfam" id="PF13734">
    <property type="entry name" value="Inhibitor_I69"/>
    <property type="match status" value="1"/>
</dbReference>
<evidence type="ECO:0000256" key="4">
    <source>
        <dbReference type="ARBA" id="ARBA00022801"/>
    </source>
</evidence>
<comment type="similarity">
    <text evidence="1">Belongs to the peptidase C10 family.</text>
</comment>
<keyword evidence="4" id="KW-0378">Hydrolase</keyword>
<accession>A0A212JQ86</accession>
<name>A0A212JQ86_9BACT</name>
<sequence length="497" mass="57280">MIYSRHLTITNLYFKFMKKSLLLTLLFIFITSCSEELEIIRSEKEKQTKDLSNPLLIDRNTAKITPEDASNISLLFFSQENKGFKTKSQSSSNVITVKDSLDNPLFYIINYQSNNGFILISATKKYQPILAYSNEGNFDINNLNSGIELFLDSYKKNIKYSISNTSDSLRLKYAIEWSLFEKPLSEKQEKANTSTDINSLRQKEIEKWTAQGYDCHSFGAAQYLISPDKYPGFMQDICNHTYPEYDCNSVNLLLIKRTSENIGPLMRTTWNQRAPFNVDAPNKLAGCVPIAVAQIANYHQWPNSYNWNQISSYYDSNTGYGSSETTRFIKDVRNYCEVEYKSDGTASNHNKAVKAFNKLGYTAILKDFDFNSKYDVISEIRAKRPIYMDGKRDLVPVFEIPYNGHAWVCDGYQATSTQYAVAMLSNDLFMPNKPGTPEYVFHSGFTETTGYFHMNWGWGASYQGINYQNGWFYTDRANPTPEYNYQYGRHFIIVKKK</sequence>
<reference evidence="7" key="1">
    <citation type="submission" date="2016-04" db="EMBL/GenBank/DDBJ databases">
        <authorList>
            <person name="Evans L.H."/>
            <person name="Alamgir A."/>
            <person name="Owens N."/>
            <person name="Weber N.D."/>
            <person name="Virtaneva K."/>
            <person name="Barbian K."/>
            <person name="Babar A."/>
            <person name="Rosenke K."/>
        </authorList>
    </citation>
    <scope>NUCLEOTIDE SEQUENCE</scope>
    <source>
        <strain evidence="7">86-2</strain>
    </source>
</reference>
<evidence type="ECO:0000313" key="7">
    <source>
        <dbReference type="EMBL" id="SBW01475.1"/>
    </source>
</evidence>
<evidence type="ECO:0000256" key="2">
    <source>
        <dbReference type="ARBA" id="ARBA00022670"/>
    </source>
</evidence>
<gene>
    <name evidence="7" type="ORF">KL86DYS2_12046</name>
</gene>
<dbReference type="EMBL" id="FLUL01000001">
    <property type="protein sequence ID" value="SBW01475.1"/>
    <property type="molecule type" value="Genomic_DNA"/>
</dbReference>
<organism evidence="7">
    <name type="scientific">uncultured Dysgonomonas sp</name>
    <dbReference type="NCBI Taxonomy" id="206096"/>
    <lineage>
        <taxon>Bacteria</taxon>
        <taxon>Pseudomonadati</taxon>
        <taxon>Bacteroidota</taxon>
        <taxon>Bacteroidia</taxon>
        <taxon>Bacteroidales</taxon>
        <taxon>Dysgonomonadaceae</taxon>
        <taxon>Dysgonomonas</taxon>
        <taxon>environmental samples</taxon>
    </lineage>
</organism>
<dbReference type="PROSITE" id="PS51257">
    <property type="entry name" value="PROKAR_LIPOPROTEIN"/>
    <property type="match status" value="1"/>
</dbReference>
<dbReference type="InterPro" id="IPR044934">
    <property type="entry name" value="Streptopain_sf"/>
</dbReference>
<dbReference type="Gene3D" id="3.90.70.50">
    <property type="entry name" value="Peptidase C10, streptopain"/>
    <property type="match status" value="2"/>
</dbReference>
<dbReference type="GO" id="GO:0006508">
    <property type="term" value="P:proteolysis"/>
    <property type="evidence" value="ECO:0007669"/>
    <property type="project" value="UniProtKB-KW"/>
</dbReference>
<dbReference type="GO" id="GO:0008234">
    <property type="term" value="F:cysteine-type peptidase activity"/>
    <property type="evidence" value="ECO:0007669"/>
    <property type="project" value="UniProtKB-KW"/>
</dbReference>
<feature type="domain" description="Spi protease inhibitor" evidence="6">
    <location>
        <begin position="62"/>
        <end position="158"/>
    </location>
</feature>
<evidence type="ECO:0000256" key="3">
    <source>
        <dbReference type="ARBA" id="ARBA00022729"/>
    </source>
</evidence>
<dbReference type="InterPro" id="IPR000200">
    <property type="entry name" value="Peptidase_C10"/>
</dbReference>
<keyword evidence="3" id="KW-0732">Signal</keyword>
<keyword evidence="5" id="KW-0788">Thiol protease</keyword>
<dbReference type="InterPro" id="IPR038765">
    <property type="entry name" value="Papain-like_cys_pep_sf"/>
</dbReference>
<dbReference type="Pfam" id="PF01640">
    <property type="entry name" value="Peptidase_C10"/>
    <property type="match status" value="2"/>
</dbReference>